<dbReference type="InterPro" id="IPR027835">
    <property type="entry name" value="TMEM174"/>
</dbReference>
<feature type="compositionally biased region" description="Basic and acidic residues" evidence="1">
    <location>
        <begin position="256"/>
        <end position="274"/>
    </location>
</feature>
<keyword evidence="2 4" id="KW-0812">Transmembrane</keyword>
<evidence type="ECO:0000256" key="2">
    <source>
        <dbReference type="SAM" id="Phobius"/>
    </source>
</evidence>
<keyword evidence="3" id="KW-1185">Reference proteome</keyword>
<gene>
    <name evidence="4" type="primary">tmem174</name>
</gene>
<dbReference type="OrthoDB" id="9931655at2759"/>
<accession>A0A6P6K7A8</accession>
<evidence type="ECO:0000313" key="4">
    <source>
        <dbReference type="RefSeq" id="XP_026067735.1"/>
    </source>
</evidence>
<feature type="transmembrane region" description="Helical" evidence="2">
    <location>
        <begin position="136"/>
        <end position="156"/>
    </location>
</feature>
<proteinExistence type="predicted"/>
<dbReference type="RefSeq" id="XP_026067735.1">
    <property type="nucleotide sequence ID" value="XM_026211950.1"/>
</dbReference>
<protein>
    <submittedName>
        <fullName evidence="4">Transmembrane protein 174</fullName>
    </submittedName>
</protein>
<dbReference type="KEGG" id="caua:113049533"/>
<dbReference type="PANTHER" id="PTHR31020:SF1">
    <property type="entry name" value="TRANSMEMBRANE PROTEIN 174"/>
    <property type="match status" value="1"/>
</dbReference>
<name>A0A6P6K7A8_CARAU</name>
<evidence type="ECO:0000256" key="1">
    <source>
        <dbReference type="SAM" id="MobiDB-lite"/>
    </source>
</evidence>
<keyword evidence="2" id="KW-1133">Transmembrane helix</keyword>
<keyword evidence="2" id="KW-0472">Membrane</keyword>
<evidence type="ECO:0000313" key="3">
    <source>
        <dbReference type="Proteomes" id="UP000515129"/>
    </source>
</evidence>
<dbReference type="Proteomes" id="UP000515129">
    <property type="component" value="Chromosome 30"/>
</dbReference>
<dbReference type="AlphaFoldDB" id="A0A6P6K7A8"/>
<reference evidence="4" key="1">
    <citation type="submission" date="2025-08" db="UniProtKB">
        <authorList>
            <consortium name="RefSeq"/>
        </authorList>
    </citation>
    <scope>IDENTIFICATION</scope>
    <source>
        <strain evidence="4">Wakin</strain>
        <tissue evidence="4">Muscle</tissue>
    </source>
</reference>
<organism evidence="3 4">
    <name type="scientific">Carassius auratus</name>
    <name type="common">Goldfish</name>
    <dbReference type="NCBI Taxonomy" id="7957"/>
    <lineage>
        <taxon>Eukaryota</taxon>
        <taxon>Metazoa</taxon>
        <taxon>Chordata</taxon>
        <taxon>Craniata</taxon>
        <taxon>Vertebrata</taxon>
        <taxon>Euteleostomi</taxon>
        <taxon>Actinopterygii</taxon>
        <taxon>Neopterygii</taxon>
        <taxon>Teleostei</taxon>
        <taxon>Ostariophysi</taxon>
        <taxon>Cypriniformes</taxon>
        <taxon>Cyprinidae</taxon>
        <taxon>Cyprininae</taxon>
        <taxon>Carassius</taxon>
    </lineage>
</organism>
<dbReference type="CTD" id="134288"/>
<feature type="transmembrane region" description="Helical" evidence="2">
    <location>
        <begin position="103"/>
        <end position="124"/>
    </location>
</feature>
<feature type="region of interest" description="Disordered" evidence="1">
    <location>
        <begin position="245"/>
        <end position="308"/>
    </location>
</feature>
<dbReference type="Pfam" id="PF15029">
    <property type="entry name" value="TMEM174"/>
    <property type="match status" value="1"/>
</dbReference>
<sequence length="308" mass="33392">MSGPSSDKCLNPKATIQKQCSSGQMRHYGILDFWKSTTESRNQGTNPLAEPSDAVPAGVCSTITNSNQSPSDVPVNVVTLMPGQAPSSSNAPVSDGDKAGATLLFSGVFLGLVGMAFTAMGWTNYNFSHSYEWTQLLGPILLSVGGTFVLISICKFQMLLCLSCKQNDGELTPETDPLPPLSGPSFIFTRFNQPITFHRATVVQYIPPPYTSVVPDQSLSPVNGLHSNPQPLAVTVNTPPQYYSMYPMENPGFNSGEHDSATAEQRENRNRGVSEDEEEEEKESTADSASSPPAYEDIYTPEQLNTFY</sequence>
<dbReference type="PANTHER" id="PTHR31020">
    <property type="entry name" value="TRANSMEMBRANE PROTEIN 174"/>
    <property type="match status" value="1"/>
</dbReference>